<organism evidence="9 10">
    <name type="scientific">Bacteroides nordii</name>
    <dbReference type="NCBI Taxonomy" id="291645"/>
    <lineage>
        <taxon>Bacteria</taxon>
        <taxon>Pseudomonadati</taxon>
        <taxon>Bacteroidota</taxon>
        <taxon>Bacteroidia</taxon>
        <taxon>Bacteroidales</taxon>
        <taxon>Bacteroidaceae</taxon>
        <taxon>Bacteroides</taxon>
    </lineage>
</organism>
<evidence type="ECO:0000256" key="6">
    <source>
        <dbReference type="SAM" id="SignalP"/>
    </source>
</evidence>
<dbReference type="PROSITE" id="PS51257">
    <property type="entry name" value="PROKAR_LIPOPROTEIN"/>
    <property type="match status" value="1"/>
</dbReference>
<dbReference type="Pfam" id="PF14322">
    <property type="entry name" value="SusD-like_3"/>
    <property type="match status" value="1"/>
</dbReference>
<protein>
    <submittedName>
        <fullName evidence="9">RagB/SusD family nutrient uptake outer membrane protein</fullName>
    </submittedName>
</protein>
<feature type="domain" description="RagB/SusD" evidence="7">
    <location>
        <begin position="343"/>
        <end position="666"/>
    </location>
</feature>
<feature type="domain" description="SusD-like N-terminal" evidence="8">
    <location>
        <begin position="96"/>
        <end position="230"/>
    </location>
</feature>
<dbReference type="Gene3D" id="1.25.40.390">
    <property type="match status" value="1"/>
</dbReference>
<dbReference type="InterPro" id="IPR012944">
    <property type="entry name" value="SusD_RagB_dom"/>
</dbReference>
<accession>A0A413VKI5</accession>
<evidence type="ECO:0000313" key="9">
    <source>
        <dbReference type="EMBL" id="RHB34096.1"/>
    </source>
</evidence>
<dbReference type="GO" id="GO:0009279">
    <property type="term" value="C:cell outer membrane"/>
    <property type="evidence" value="ECO:0007669"/>
    <property type="project" value="UniProtKB-SubCell"/>
</dbReference>
<gene>
    <name evidence="9" type="ORF">DW888_14150</name>
</gene>
<comment type="caution">
    <text evidence="9">The sequence shown here is derived from an EMBL/GenBank/DDBJ whole genome shotgun (WGS) entry which is preliminary data.</text>
</comment>
<sequence>MKFINKSVLLISCLTLGLMSSCDFLSVDKYFDDTLKYDSVFSNKRNLEKYLWGAAGELPDESKIFGNDATPGITAADDIFTLMDPGLFHGKALTLGQVSAADTKGLGVWGTCYKVIRKANLIMSRMNECRDITPLEKQELLGYAHFLRGYAYYHILMNYGPVIIIGDEPLDTNADAEYYDRARATYDESVEYICSELEMAAKYISSDVPILNFGRPSKGAAYAIIARIRLQAASPAFNGGAAAYRYFGDWKRGTDGVQYISQIYDERKWAIAAAAAKRVMEMDGGQRYTLHTVVALSNGAYITPPLPVGVPSDPFPNGAGGIDPLKSYADMFNGETYPTQNKEFIWARNSGDVAEFTRQSFPINMGGYNGMCLTQKLIDAYKTRNGKTIQEASPDEYSEEGQTKKVETFSAYRLNRDTYNMYANREMRFYACVGFSGCFWPATSSNSTDKKNVTVTYYKGGSAGMDAASGEDAKVNYAVTGYVLKKYINPFDSWADGGTRVSKAFPIIRYAEILLSYAEAVNHLNSTHSITMESGETYQLSRAGNLQDMISAFNQIRYRAGLPGLRPQDYVTEESMDKQIVTERLVEFLAEGRRFYDIRRWGIYEEEENKPIEGMNITGDQYDFYQRSVVTHADYRNRVVDRKTVFLPIPRDEMRKASKLDQNPGWDD</sequence>
<evidence type="ECO:0000256" key="4">
    <source>
        <dbReference type="ARBA" id="ARBA00023136"/>
    </source>
</evidence>
<keyword evidence="4" id="KW-0472">Membrane</keyword>
<name>A0A413VKI5_9BACE</name>
<comment type="similarity">
    <text evidence="2">Belongs to the SusD family.</text>
</comment>
<dbReference type="Proteomes" id="UP000284379">
    <property type="component" value="Unassembled WGS sequence"/>
</dbReference>
<evidence type="ECO:0000259" key="8">
    <source>
        <dbReference type="Pfam" id="PF14322"/>
    </source>
</evidence>
<dbReference type="AlphaFoldDB" id="A0A413VKI5"/>
<evidence type="ECO:0000313" key="10">
    <source>
        <dbReference type="Proteomes" id="UP000284379"/>
    </source>
</evidence>
<evidence type="ECO:0000259" key="7">
    <source>
        <dbReference type="Pfam" id="PF07980"/>
    </source>
</evidence>
<comment type="subcellular location">
    <subcellularLocation>
        <location evidence="1">Cell outer membrane</location>
    </subcellularLocation>
</comment>
<reference evidence="9 10" key="1">
    <citation type="submission" date="2018-08" db="EMBL/GenBank/DDBJ databases">
        <title>A genome reference for cultivated species of the human gut microbiota.</title>
        <authorList>
            <person name="Zou Y."/>
            <person name="Xue W."/>
            <person name="Luo G."/>
        </authorList>
    </citation>
    <scope>NUCLEOTIDE SEQUENCE [LARGE SCALE GENOMIC DNA]</scope>
    <source>
        <strain evidence="9 10">AM40-30BH</strain>
    </source>
</reference>
<evidence type="ECO:0000256" key="1">
    <source>
        <dbReference type="ARBA" id="ARBA00004442"/>
    </source>
</evidence>
<dbReference type="InterPro" id="IPR011990">
    <property type="entry name" value="TPR-like_helical_dom_sf"/>
</dbReference>
<evidence type="ECO:0000256" key="3">
    <source>
        <dbReference type="ARBA" id="ARBA00022729"/>
    </source>
</evidence>
<dbReference type="EMBL" id="QSGO01000011">
    <property type="protein sequence ID" value="RHB34096.1"/>
    <property type="molecule type" value="Genomic_DNA"/>
</dbReference>
<evidence type="ECO:0000256" key="2">
    <source>
        <dbReference type="ARBA" id="ARBA00006275"/>
    </source>
</evidence>
<feature type="signal peptide" evidence="6">
    <location>
        <begin position="1"/>
        <end position="25"/>
    </location>
</feature>
<dbReference type="Pfam" id="PF07980">
    <property type="entry name" value="SusD_RagB"/>
    <property type="match status" value="1"/>
</dbReference>
<feature type="chain" id="PRO_5019046259" evidence="6">
    <location>
        <begin position="26"/>
        <end position="668"/>
    </location>
</feature>
<evidence type="ECO:0000256" key="5">
    <source>
        <dbReference type="ARBA" id="ARBA00023237"/>
    </source>
</evidence>
<proteinExistence type="inferred from homology"/>
<keyword evidence="5" id="KW-0998">Cell outer membrane</keyword>
<keyword evidence="3 6" id="KW-0732">Signal</keyword>
<dbReference type="SUPFAM" id="SSF48452">
    <property type="entry name" value="TPR-like"/>
    <property type="match status" value="1"/>
</dbReference>
<dbReference type="RefSeq" id="WP_122201831.1">
    <property type="nucleotide sequence ID" value="NZ_CABJFV010000011.1"/>
</dbReference>
<dbReference type="InterPro" id="IPR033985">
    <property type="entry name" value="SusD-like_N"/>
</dbReference>